<gene>
    <name evidence="2" type="ORF">H5410_030047</name>
</gene>
<name>A0A9J5YF04_SOLCO</name>
<proteinExistence type="predicted"/>
<protein>
    <recommendedName>
        <fullName evidence="1">DUF4283 domain-containing protein</fullName>
    </recommendedName>
</protein>
<dbReference type="EMBL" id="JACXVP010000006">
    <property type="protein sequence ID" value="KAG5598677.1"/>
    <property type="molecule type" value="Genomic_DNA"/>
</dbReference>
<sequence>MTTMIGGQPPTVVVKPNTPNNLADPIPMKLITFIHGEPRIIWTAAEVECMNILENLQYAVVRKFSYGWPDMEELRKLIPSQCGIKGECQIGFFRNRHVLIRLTLMEDFVNLTSRDAYFITDKKGYSYQMRPLIYDSPFKVDEETTKAMTWISFPNLLPTYFDN</sequence>
<keyword evidence="3" id="KW-1185">Reference proteome</keyword>
<reference evidence="2 3" key="1">
    <citation type="submission" date="2020-09" db="EMBL/GenBank/DDBJ databases">
        <title>De no assembly of potato wild relative species, Solanum commersonii.</title>
        <authorList>
            <person name="Cho K."/>
        </authorList>
    </citation>
    <scope>NUCLEOTIDE SEQUENCE [LARGE SCALE GENOMIC DNA]</scope>
    <source>
        <strain evidence="2">LZ3.2</strain>
        <tissue evidence="2">Leaf</tissue>
    </source>
</reference>
<dbReference type="Pfam" id="PF14111">
    <property type="entry name" value="DUF4283"/>
    <property type="match status" value="1"/>
</dbReference>
<comment type="caution">
    <text evidence="2">The sequence shown here is derived from an EMBL/GenBank/DDBJ whole genome shotgun (WGS) entry which is preliminary data.</text>
</comment>
<dbReference type="InterPro" id="IPR025558">
    <property type="entry name" value="DUF4283"/>
</dbReference>
<evidence type="ECO:0000259" key="1">
    <source>
        <dbReference type="Pfam" id="PF14111"/>
    </source>
</evidence>
<dbReference type="AlphaFoldDB" id="A0A9J5YF04"/>
<organism evidence="2 3">
    <name type="scientific">Solanum commersonii</name>
    <name type="common">Commerson's wild potato</name>
    <name type="synonym">Commerson's nightshade</name>
    <dbReference type="NCBI Taxonomy" id="4109"/>
    <lineage>
        <taxon>Eukaryota</taxon>
        <taxon>Viridiplantae</taxon>
        <taxon>Streptophyta</taxon>
        <taxon>Embryophyta</taxon>
        <taxon>Tracheophyta</taxon>
        <taxon>Spermatophyta</taxon>
        <taxon>Magnoliopsida</taxon>
        <taxon>eudicotyledons</taxon>
        <taxon>Gunneridae</taxon>
        <taxon>Pentapetalae</taxon>
        <taxon>asterids</taxon>
        <taxon>lamiids</taxon>
        <taxon>Solanales</taxon>
        <taxon>Solanaceae</taxon>
        <taxon>Solanoideae</taxon>
        <taxon>Solaneae</taxon>
        <taxon>Solanum</taxon>
    </lineage>
</organism>
<evidence type="ECO:0000313" key="2">
    <source>
        <dbReference type="EMBL" id="KAG5598677.1"/>
    </source>
</evidence>
<dbReference type="Proteomes" id="UP000824120">
    <property type="component" value="Chromosome 6"/>
</dbReference>
<dbReference type="OrthoDB" id="851886at2759"/>
<evidence type="ECO:0000313" key="3">
    <source>
        <dbReference type="Proteomes" id="UP000824120"/>
    </source>
</evidence>
<accession>A0A9J5YF04</accession>
<feature type="domain" description="DUF4283" evidence="1">
    <location>
        <begin position="54"/>
        <end position="141"/>
    </location>
</feature>